<feature type="domain" description="C-type lectin" evidence="16">
    <location>
        <begin position="1085"/>
        <end position="1188"/>
    </location>
</feature>
<feature type="domain" description="C-type lectin" evidence="16">
    <location>
        <begin position="929"/>
        <end position="1054"/>
    </location>
</feature>
<comment type="subcellular location">
    <subcellularLocation>
        <location evidence="1">Membrane</location>
        <topology evidence="1">Single-pass membrane protein</topology>
    </subcellularLocation>
    <subcellularLocation>
        <location evidence="2">Secreted</location>
    </subcellularLocation>
</comment>
<dbReference type="SMART" id="SM00059">
    <property type="entry name" value="FN2"/>
    <property type="match status" value="1"/>
</dbReference>
<feature type="non-terminal residue" evidence="18">
    <location>
        <position position="1"/>
    </location>
</feature>
<feature type="transmembrane region" description="Helical" evidence="15">
    <location>
        <begin position="1362"/>
        <end position="1385"/>
    </location>
</feature>
<evidence type="ECO:0000256" key="9">
    <source>
        <dbReference type="ARBA" id="ARBA00022989"/>
    </source>
</evidence>
<dbReference type="InterPro" id="IPR050111">
    <property type="entry name" value="C-type_lectin/snaclec_domain"/>
</dbReference>
<comment type="caution">
    <text evidence="14">Lacks conserved residue(s) required for the propagation of feature annotation.</text>
</comment>
<dbReference type="FunFam" id="3.10.100.10:FF:000038">
    <property type="entry name" value="Secretory phospholipase A2 receptor"/>
    <property type="match status" value="1"/>
</dbReference>
<keyword evidence="4" id="KW-0254">Endocytosis</keyword>
<dbReference type="FunFam" id="3.10.100.10:FF:000034">
    <property type="entry name" value="secretory phospholipase A2 receptor"/>
    <property type="match status" value="1"/>
</dbReference>
<dbReference type="CDD" id="cd00062">
    <property type="entry name" value="FN2"/>
    <property type="match status" value="1"/>
</dbReference>
<evidence type="ECO:0000256" key="12">
    <source>
        <dbReference type="ARBA" id="ARBA00023170"/>
    </source>
</evidence>
<dbReference type="SMART" id="SM00034">
    <property type="entry name" value="CLECT"/>
    <property type="match status" value="8"/>
</dbReference>
<evidence type="ECO:0000256" key="3">
    <source>
        <dbReference type="ARBA" id="ARBA00022525"/>
    </source>
</evidence>
<dbReference type="InterPro" id="IPR016186">
    <property type="entry name" value="C-type_lectin-like/link_sf"/>
</dbReference>
<keyword evidence="9 15" id="KW-1133">Transmembrane helix</keyword>
<reference evidence="18" key="1">
    <citation type="journal article" date="2011" name="Nat. Biotechnol.">
        <title>Genome sequencing and comparison of two nonhuman primate animal models, the cynomolgus and Chinese rhesus macaques.</title>
        <authorList>
            <person name="Yan G."/>
            <person name="Zhang G."/>
            <person name="Fang X."/>
            <person name="Zhang Y."/>
            <person name="Li C."/>
            <person name="Ling F."/>
            <person name="Cooper D.N."/>
            <person name="Li Q."/>
            <person name="Li Y."/>
            <person name="van Gool A.J."/>
            <person name="Du H."/>
            <person name="Chen J."/>
            <person name="Chen R."/>
            <person name="Zhang P."/>
            <person name="Huang Z."/>
            <person name="Thompson J.R."/>
            <person name="Meng Y."/>
            <person name="Bai Y."/>
            <person name="Wang J."/>
            <person name="Zhuo M."/>
            <person name="Wang T."/>
            <person name="Huang Y."/>
            <person name="Wei L."/>
            <person name="Li J."/>
            <person name="Wang Z."/>
            <person name="Hu H."/>
            <person name="Yang P."/>
            <person name="Le L."/>
            <person name="Stenson P.D."/>
            <person name="Li B."/>
            <person name="Liu X."/>
            <person name="Ball E.V."/>
            <person name="An N."/>
            <person name="Huang Q."/>
            <person name="Zhang Y."/>
            <person name="Fan W."/>
            <person name="Zhang X."/>
            <person name="Li Y."/>
            <person name="Wang W."/>
            <person name="Katze M.G."/>
            <person name="Su B."/>
            <person name="Nielsen R."/>
            <person name="Yang H."/>
            <person name="Wang J."/>
            <person name="Wang X."/>
            <person name="Wang J."/>
        </authorList>
    </citation>
    <scope>NUCLEOTIDE SEQUENCE [LARGE SCALE GENOMIC DNA]</scope>
    <source>
        <strain evidence="18">CE-4</strain>
    </source>
</reference>
<dbReference type="FunFam" id="3.10.100.10:FF:000050">
    <property type="entry name" value="Secretory phospholipase A2 receptor"/>
    <property type="match status" value="1"/>
</dbReference>
<evidence type="ECO:0000259" key="16">
    <source>
        <dbReference type="PROSITE" id="PS50041"/>
    </source>
</evidence>
<keyword evidence="12" id="KW-0675">Receptor</keyword>
<evidence type="ECO:0000256" key="7">
    <source>
        <dbReference type="ARBA" id="ARBA00022734"/>
    </source>
</evidence>
<evidence type="ECO:0000256" key="2">
    <source>
        <dbReference type="ARBA" id="ARBA00004613"/>
    </source>
</evidence>
<dbReference type="InterPro" id="IPR016187">
    <property type="entry name" value="CTDL_fold"/>
</dbReference>
<sequence>DKGLFIIQSESLKKCIQAGKSVLTLENCKQANKHMLWKWVSNHGLFNIGGSGCLGLNFSAPEQPLSLYECDSTLISLRWRCNRKMITGPLQYSVQVAHDNTVVASRKYFHKWISYVSGGGDICEYLHKGKNNLKKHSGNSIFLKFAYYNHQWHHECTREGREDDLLWCATTSRYERDEKWGFCPDPTSAEVSCDTIWEKDLNSHICYQFNLLSSLSWSEAHSSCQMQGGALLSITDETEENFVREHMSSKAVEVWIGLNQLDEHAGWQWSDGTPLNYLNWSPDVNFEPFVENHCGTFSSFMPSAWRSRDCESTLPYICKKYLNHTDHEIVAKDAWKYYATHCEPGWNPYNRNCYKLQKEEKTWHKALRSCQADNSALIDITSLAEVEFLVTLLGDENASETWIGLSSNKIPVSFEWSSDSSVIFTNWHTLEPQIFPNRSQLCVSAEQSEGHWKVKNCEETLFYICKKAGHVLSDAESGCQEGWERHGGFCYKIDTVLRSFDQASSGYYCPPALVTITNRFEQAFITSLISSVVKMKDSYFWIALQDQNDTGEYTWKPAGRKPEPVQYTHWNTHQPSYSGGCVAMQGKHPLGSWEVKDCRHFKAMSLCKQPVENQETTEHEERWPFHPCYLDWESEPGLASCFKVFHSEKVLTKRTWREAEAFCEEFGAHLASFAHIEEENFVNELLHSKFNWTEARQFWIGFNKRNPLNAGSWEWSDRTPVVSSFLDNNYFGEDARNCAVYKANKTLLPLHCGSKREWICKIPRDVKPKIPFWYQYDVPWLFYQDAEYLFHTFASEWSNFGFVCSWLHSDLLTIHSAHEQEFIHSKIKALSKYGASWWIGLQEERANDEFRWRDGTPMIYQNWDTGRERTVNNQSQRCGFISSVTGLWGSEECSVSMPSICKRKKVWLIEKKKDTPKQHGTCPKGWLYFNYKCLLLNIPKDPSSWKNWTHAQHFCAEEAGTLVAIESEVEQAFITMNLFGQTTNVWIGLQNDDYETWLNGKPVVYSNWSPFDTINIPNHSTTEVQKHIPLCALLSSNPNFHFTGKWYFEDCGKEGYGFVCEKMQDTSGRGVNTSDMYPMPNTLEYGNRTYKIINANMTWYAAIKTCLMHGAQLVSITDQYHQSFLTVVLNRLGYAHWIGLFTTDNGLNFDWSDGTKSSFTFWKDEESSLHGDCVFADTNGRWHSTACESFLQGAICHVPPETRPSEHPELCSETSIPWIKFKSNCYSFSTVLDSMSFEAAHEFCKKEGSNLLTIKDEAENAFLLEELFAFGSSVQMVWLNAQFDGNNETIKWFDGTPTDQSNWGIRKPDTDYFKPHHCVALRIPEGLWQLSPCQEKKGFICKMKADIRTAEELPEKGPSHSIIPLVVVLTLLVTVAICTLSFCIYKQNGGFFGRLAGFQNPYYPATNFSTVHLEENILISDLEKSDQ</sequence>
<dbReference type="GO" id="GO:0016020">
    <property type="term" value="C:membrane"/>
    <property type="evidence" value="ECO:0007669"/>
    <property type="project" value="UniProtKB-SubCell"/>
</dbReference>
<evidence type="ECO:0000256" key="1">
    <source>
        <dbReference type="ARBA" id="ARBA00004167"/>
    </source>
</evidence>
<dbReference type="FunFam" id="2.80.10.50:FF:000039">
    <property type="entry name" value="Secretory phospholipase A2 receptor"/>
    <property type="match status" value="1"/>
</dbReference>
<keyword evidence="10 15" id="KW-0472">Membrane</keyword>
<dbReference type="SUPFAM" id="SSF56436">
    <property type="entry name" value="C-type lectin-like"/>
    <property type="match status" value="8"/>
</dbReference>
<dbReference type="GO" id="GO:0030246">
    <property type="term" value="F:carbohydrate binding"/>
    <property type="evidence" value="ECO:0007669"/>
    <property type="project" value="UniProtKB-KW"/>
</dbReference>
<dbReference type="InterPro" id="IPR035992">
    <property type="entry name" value="Ricin_B-like_lectins"/>
</dbReference>
<dbReference type="InterPro" id="IPR001304">
    <property type="entry name" value="C-type_lectin-like"/>
</dbReference>
<evidence type="ECO:0000256" key="8">
    <source>
        <dbReference type="ARBA" id="ARBA00022737"/>
    </source>
</evidence>
<dbReference type="Gene3D" id="3.10.100.10">
    <property type="entry name" value="Mannose-Binding Protein A, subunit A"/>
    <property type="match status" value="8"/>
</dbReference>
<feature type="non-terminal residue" evidence="18">
    <location>
        <position position="1427"/>
    </location>
</feature>
<accession>G7PKN2</accession>
<dbReference type="Pfam" id="PF00059">
    <property type="entry name" value="Lectin_C"/>
    <property type="match status" value="8"/>
</dbReference>
<dbReference type="FunFam" id="3.10.100.10:FF:000039">
    <property type="entry name" value="Secretory phospholipase A2 receptor"/>
    <property type="match status" value="1"/>
</dbReference>
<keyword evidence="11 14" id="KW-1015">Disulfide bond</keyword>
<feature type="domain" description="C-type lectin" evidence="16">
    <location>
        <begin position="486"/>
        <end position="598"/>
    </location>
</feature>
<dbReference type="SUPFAM" id="SSF57440">
    <property type="entry name" value="Kringle-like"/>
    <property type="match status" value="1"/>
</dbReference>
<dbReference type="PROSITE" id="PS50231">
    <property type="entry name" value="RICIN_B_LECTIN"/>
    <property type="match status" value="1"/>
</dbReference>
<evidence type="ECO:0000256" key="6">
    <source>
        <dbReference type="ARBA" id="ARBA00022729"/>
    </source>
</evidence>
<keyword evidence="7" id="KW-0430">Lectin</keyword>
<feature type="domain" description="C-type lectin" evidence="16">
    <location>
        <begin position="206"/>
        <end position="319"/>
    </location>
</feature>
<feature type="domain" description="C-type lectin" evidence="16">
    <location>
        <begin position="641"/>
        <end position="761"/>
    </location>
</feature>
<dbReference type="FunFam" id="3.10.100.10:FF:000046">
    <property type="entry name" value="Secretory phospholipase A2 receptor"/>
    <property type="match status" value="1"/>
</dbReference>
<feature type="disulfide bond" evidence="14">
    <location>
        <begin position="156"/>
        <end position="183"/>
    </location>
</feature>
<evidence type="ECO:0000313" key="18">
    <source>
        <dbReference type="EMBL" id="EHH54891.1"/>
    </source>
</evidence>
<dbReference type="PANTHER" id="PTHR22803">
    <property type="entry name" value="MANNOSE, PHOSPHOLIPASE, LECTIN RECEPTOR RELATED"/>
    <property type="match status" value="1"/>
</dbReference>
<dbReference type="PROSITE" id="PS51092">
    <property type="entry name" value="FN2_2"/>
    <property type="match status" value="1"/>
</dbReference>
<gene>
    <name evidence="18" type="ORF">EGM_03993</name>
</gene>
<dbReference type="InterPro" id="IPR000772">
    <property type="entry name" value="Ricin_B_lectin"/>
</dbReference>
<name>G7PKN2_MACFA</name>
<dbReference type="Gene3D" id="2.10.10.10">
    <property type="entry name" value="Fibronectin, type II, collagen-binding"/>
    <property type="match status" value="1"/>
</dbReference>
<dbReference type="Pfam" id="PF24562">
    <property type="entry name" value="CysR_MRC2_N"/>
    <property type="match status" value="1"/>
</dbReference>
<dbReference type="PROSITE" id="PS50041">
    <property type="entry name" value="C_TYPE_LECTIN_2"/>
    <property type="match status" value="8"/>
</dbReference>
<dbReference type="Pfam" id="PF00040">
    <property type="entry name" value="fn2"/>
    <property type="match status" value="1"/>
</dbReference>
<evidence type="ECO:0000256" key="5">
    <source>
        <dbReference type="ARBA" id="ARBA00022692"/>
    </source>
</evidence>
<dbReference type="SUPFAM" id="SSF50370">
    <property type="entry name" value="Ricin B-like lectins"/>
    <property type="match status" value="1"/>
</dbReference>
<dbReference type="EMBL" id="CM001287">
    <property type="protein sequence ID" value="EHH54891.1"/>
    <property type="molecule type" value="Genomic_DNA"/>
</dbReference>
<evidence type="ECO:0000256" key="4">
    <source>
        <dbReference type="ARBA" id="ARBA00022583"/>
    </source>
</evidence>
<evidence type="ECO:0000256" key="10">
    <source>
        <dbReference type="ARBA" id="ARBA00023136"/>
    </source>
</evidence>
<keyword evidence="6" id="KW-0732">Signal</keyword>
<keyword evidence="5 15" id="KW-0812">Transmembrane</keyword>
<dbReference type="eggNOG" id="KOG4297">
    <property type="taxonomic scope" value="Eukaryota"/>
</dbReference>
<proteinExistence type="predicted"/>
<feature type="domain" description="C-type lectin" evidence="16">
    <location>
        <begin position="1221"/>
        <end position="1342"/>
    </location>
</feature>
<keyword evidence="13" id="KW-0325">Glycoprotein</keyword>
<keyword evidence="3" id="KW-0964">Secreted</keyword>
<dbReference type="CDD" id="cd23410">
    <property type="entry name" value="beta-trefoil_Ricin_PLA2R1"/>
    <property type="match status" value="1"/>
</dbReference>
<evidence type="ECO:0008006" key="19">
    <source>
        <dbReference type="Google" id="ProtNLM"/>
    </source>
</evidence>
<evidence type="ECO:0000256" key="15">
    <source>
        <dbReference type="SAM" id="Phobius"/>
    </source>
</evidence>
<dbReference type="GO" id="GO:0006897">
    <property type="term" value="P:endocytosis"/>
    <property type="evidence" value="ECO:0007669"/>
    <property type="project" value="UniProtKB-KW"/>
</dbReference>
<dbReference type="InterPro" id="IPR013806">
    <property type="entry name" value="Kringle-like"/>
</dbReference>
<keyword evidence="8" id="KW-0677">Repeat</keyword>
<dbReference type="SMART" id="SM00458">
    <property type="entry name" value="RICIN"/>
    <property type="match status" value="1"/>
</dbReference>
<dbReference type="FunFam" id="3.10.100.10:FF:000042">
    <property type="entry name" value="secretory phospholipase A2 receptor"/>
    <property type="match status" value="1"/>
</dbReference>
<feature type="domain" description="Fibronectin type-II" evidence="17">
    <location>
        <begin position="137"/>
        <end position="185"/>
    </location>
</feature>
<dbReference type="Proteomes" id="UP000009130">
    <property type="component" value="Chromosome 12"/>
</dbReference>
<dbReference type="GO" id="GO:0005576">
    <property type="term" value="C:extracellular region"/>
    <property type="evidence" value="ECO:0007669"/>
    <property type="project" value="UniProtKB-SubCell"/>
</dbReference>
<dbReference type="Gene3D" id="2.80.10.50">
    <property type="match status" value="1"/>
</dbReference>
<feature type="domain" description="C-type lectin" evidence="16">
    <location>
        <begin position="349"/>
        <end position="466"/>
    </location>
</feature>
<organism>
    <name type="scientific">Macaca fascicularis</name>
    <name type="common">Crab-eating macaque</name>
    <name type="synonym">Cynomolgus monkey</name>
    <dbReference type="NCBI Taxonomy" id="9541"/>
    <lineage>
        <taxon>Eukaryota</taxon>
        <taxon>Metazoa</taxon>
        <taxon>Chordata</taxon>
        <taxon>Craniata</taxon>
        <taxon>Vertebrata</taxon>
        <taxon>Euteleostomi</taxon>
        <taxon>Mammalia</taxon>
        <taxon>Eutheria</taxon>
        <taxon>Euarchontoglires</taxon>
        <taxon>Primates</taxon>
        <taxon>Haplorrhini</taxon>
        <taxon>Catarrhini</taxon>
        <taxon>Cercopithecidae</taxon>
        <taxon>Cercopithecinae</taxon>
        <taxon>Macaca</taxon>
    </lineage>
</organism>
<evidence type="ECO:0000256" key="11">
    <source>
        <dbReference type="ARBA" id="ARBA00023157"/>
    </source>
</evidence>
<dbReference type="InterPro" id="IPR000562">
    <property type="entry name" value="FN_type2_dom"/>
</dbReference>
<feature type="domain" description="C-type lectin" evidence="16">
    <location>
        <begin position="783"/>
        <end position="902"/>
    </location>
</feature>
<dbReference type="FunFam" id="3.10.100.10:FF:000040">
    <property type="entry name" value="Secretory phospholipase A2 receptor"/>
    <property type="match status" value="1"/>
</dbReference>
<evidence type="ECO:0000256" key="14">
    <source>
        <dbReference type="PROSITE-ProRule" id="PRU00479"/>
    </source>
</evidence>
<dbReference type="CDD" id="cd00037">
    <property type="entry name" value="CLECT"/>
    <property type="match status" value="8"/>
</dbReference>
<evidence type="ECO:0000256" key="13">
    <source>
        <dbReference type="ARBA" id="ARBA00023180"/>
    </source>
</evidence>
<dbReference type="InterPro" id="IPR018378">
    <property type="entry name" value="C-type_lectin_CS"/>
</dbReference>
<dbReference type="PROSITE" id="PS00615">
    <property type="entry name" value="C_TYPE_LECTIN_1"/>
    <property type="match status" value="2"/>
</dbReference>
<dbReference type="InterPro" id="IPR036943">
    <property type="entry name" value="FN_type2_sf"/>
</dbReference>
<evidence type="ECO:0000259" key="17">
    <source>
        <dbReference type="PROSITE" id="PS51092"/>
    </source>
</evidence>
<dbReference type="FunFam" id="3.10.100.10:FF:000032">
    <property type="entry name" value="Secretory phospholipase A2 receptor"/>
    <property type="match status" value="1"/>
</dbReference>
<protein>
    <recommendedName>
        <fullName evidence="19">PLA2R phospholipase</fullName>
    </recommendedName>
</protein>